<feature type="region of interest" description="Disordered" evidence="1">
    <location>
        <begin position="30"/>
        <end position="52"/>
    </location>
</feature>
<accession>A0AAD9H624</accession>
<dbReference type="EMBL" id="MU843011">
    <property type="protein sequence ID" value="KAK2023161.1"/>
    <property type="molecule type" value="Genomic_DNA"/>
</dbReference>
<reference evidence="2" key="1">
    <citation type="submission" date="2021-06" db="EMBL/GenBank/DDBJ databases">
        <title>Comparative genomics, transcriptomics and evolutionary studies reveal genomic signatures of adaptation to plant cell wall in hemibiotrophic fungi.</title>
        <authorList>
            <consortium name="DOE Joint Genome Institute"/>
            <person name="Baroncelli R."/>
            <person name="Diaz J.F."/>
            <person name="Benocci T."/>
            <person name="Peng M."/>
            <person name="Battaglia E."/>
            <person name="Haridas S."/>
            <person name="Andreopoulos W."/>
            <person name="Labutti K."/>
            <person name="Pangilinan J."/>
            <person name="Floch G.L."/>
            <person name="Makela M.R."/>
            <person name="Henrissat B."/>
            <person name="Grigoriev I.V."/>
            <person name="Crouch J.A."/>
            <person name="De Vries R.P."/>
            <person name="Sukno S.A."/>
            <person name="Thon M.R."/>
        </authorList>
    </citation>
    <scope>NUCLEOTIDE SEQUENCE</scope>
    <source>
        <strain evidence="2">MAFF235873</strain>
    </source>
</reference>
<evidence type="ECO:0000313" key="3">
    <source>
        <dbReference type="Proteomes" id="UP001232148"/>
    </source>
</evidence>
<protein>
    <submittedName>
        <fullName evidence="2">Uncharacterized protein</fullName>
    </submittedName>
</protein>
<sequence length="116" mass="12471">MCCECGIAAEKWRMTEWVDNTQCRLAVGMRTATPPGGDPPGTEGKSPDSWVLGGSGSLWGSSSLPSRYTSYLGDASTGPSLVTLFSFSPRLGHLCLDTWGLCSFSFSLPFRLLEMP</sequence>
<evidence type="ECO:0000313" key="2">
    <source>
        <dbReference type="EMBL" id="KAK2023161.1"/>
    </source>
</evidence>
<dbReference type="Proteomes" id="UP001232148">
    <property type="component" value="Unassembled WGS sequence"/>
</dbReference>
<gene>
    <name evidence="2" type="ORF">LX32DRAFT_163185</name>
</gene>
<organism evidence="2 3">
    <name type="scientific">Colletotrichum zoysiae</name>
    <dbReference type="NCBI Taxonomy" id="1216348"/>
    <lineage>
        <taxon>Eukaryota</taxon>
        <taxon>Fungi</taxon>
        <taxon>Dikarya</taxon>
        <taxon>Ascomycota</taxon>
        <taxon>Pezizomycotina</taxon>
        <taxon>Sordariomycetes</taxon>
        <taxon>Hypocreomycetidae</taxon>
        <taxon>Glomerellales</taxon>
        <taxon>Glomerellaceae</taxon>
        <taxon>Colletotrichum</taxon>
        <taxon>Colletotrichum graminicola species complex</taxon>
    </lineage>
</organism>
<keyword evidence="3" id="KW-1185">Reference proteome</keyword>
<feature type="compositionally biased region" description="Low complexity" evidence="1">
    <location>
        <begin position="31"/>
        <end position="52"/>
    </location>
</feature>
<dbReference type="AlphaFoldDB" id="A0AAD9H624"/>
<evidence type="ECO:0000256" key="1">
    <source>
        <dbReference type="SAM" id="MobiDB-lite"/>
    </source>
</evidence>
<comment type="caution">
    <text evidence="2">The sequence shown here is derived from an EMBL/GenBank/DDBJ whole genome shotgun (WGS) entry which is preliminary data.</text>
</comment>
<proteinExistence type="predicted"/>
<name>A0AAD9H624_9PEZI</name>